<sequence length="300" mass="34997">MDRHPLPFTRDRSEEFDVLRRAAQLDENGNPRQKIRKEWFELAVLMAETQSNGRRVQMRTPCSDRPLWGHLFDNFTEVEGVVSKKLEKLRNQQTELLHSKFYSGDVDDATQQQNSESSAREIKLLLCEMQRMIVSCQPSVNDNNPDERVIVENVKRHLSQRLSRLVHLFNDRQEFFASRLKTYNEKAERYKLFGSREAHMKVEEEEKIAHLIEQGYTHETIAGLLLEEERQKWLNNEVKEVVSSLKDLQAIFQEMGTLVVEQGSLLDRIDVNVLQAQVGVRQGVESLERAKESQTHCCTM</sequence>
<keyword evidence="7" id="KW-0333">Golgi apparatus</keyword>
<reference evidence="11" key="1">
    <citation type="journal article" date="2012" name="Proc. Natl. Acad. Sci. U.S.A.">
        <title>Antigenic diversity is generated by distinct evolutionary mechanisms in African trypanosome species.</title>
        <authorList>
            <person name="Jackson A.P."/>
            <person name="Berry A."/>
            <person name="Aslett M."/>
            <person name="Allison H.C."/>
            <person name="Burton P."/>
            <person name="Vavrova-Anderson J."/>
            <person name="Brown R."/>
            <person name="Browne H."/>
            <person name="Corton N."/>
            <person name="Hauser H."/>
            <person name="Gamble J."/>
            <person name="Gilderthorp R."/>
            <person name="Marcello L."/>
            <person name="McQuillan J."/>
            <person name="Otto T.D."/>
            <person name="Quail M.A."/>
            <person name="Sanders M.J."/>
            <person name="van Tonder A."/>
            <person name="Ginger M.L."/>
            <person name="Field M.C."/>
            <person name="Barry J.D."/>
            <person name="Hertz-Fowler C."/>
            <person name="Berriman M."/>
        </authorList>
    </citation>
    <scope>NUCLEOTIDE SEQUENCE</scope>
    <source>
        <strain evidence="11">Y486</strain>
    </source>
</reference>
<dbReference type="CDD" id="cd15845">
    <property type="entry name" value="SNARE_syntaxin16"/>
    <property type="match status" value="1"/>
</dbReference>
<dbReference type="PANTHER" id="PTHR19957">
    <property type="entry name" value="SYNTAXIN"/>
    <property type="match status" value="1"/>
</dbReference>
<dbReference type="GO" id="GO:0031201">
    <property type="term" value="C:SNARE complex"/>
    <property type="evidence" value="ECO:0007669"/>
    <property type="project" value="TreeGrafter"/>
</dbReference>
<evidence type="ECO:0000256" key="7">
    <source>
        <dbReference type="ARBA" id="ARBA00023034"/>
    </source>
</evidence>
<dbReference type="GO" id="GO:0006906">
    <property type="term" value="P:vesicle fusion"/>
    <property type="evidence" value="ECO:0007669"/>
    <property type="project" value="TreeGrafter"/>
</dbReference>
<organism evidence="11">
    <name type="scientific">Trypanosoma vivax (strain Y486)</name>
    <dbReference type="NCBI Taxonomy" id="1055687"/>
    <lineage>
        <taxon>Eukaryota</taxon>
        <taxon>Discoba</taxon>
        <taxon>Euglenozoa</taxon>
        <taxon>Kinetoplastea</taxon>
        <taxon>Metakinetoplastina</taxon>
        <taxon>Trypanosomatida</taxon>
        <taxon>Trypanosomatidae</taxon>
        <taxon>Trypanosoma</taxon>
        <taxon>Duttonella</taxon>
    </lineage>
</organism>
<evidence type="ECO:0000256" key="3">
    <source>
        <dbReference type="ARBA" id="ARBA00022448"/>
    </source>
</evidence>
<keyword evidence="5" id="KW-0653">Protein transport</keyword>
<dbReference type="InterPro" id="IPR000727">
    <property type="entry name" value="T_SNARE_dom"/>
</dbReference>
<keyword evidence="9" id="KW-0472">Membrane</keyword>
<dbReference type="SUPFAM" id="SSF47661">
    <property type="entry name" value="t-snare proteins"/>
    <property type="match status" value="1"/>
</dbReference>
<evidence type="ECO:0000259" key="10">
    <source>
        <dbReference type="PROSITE" id="PS50192"/>
    </source>
</evidence>
<dbReference type="InterPro" id="IPR010989">
    <property type="entry name" value="SNARE"/>
</dbReference>
<dbReference type="GO" id="GO:0005484">
    <property type="term" value="F:SNAP receptor activity"/>
    <property type="evidence" value="ECO:0007669"/>
    <property type="project" value="TreeGrafter"/>
</dbReference>
<accession>G0U8A5</accession>
<evidence type="ECO:0000256" key="6">
    <source>
        <dbReference type="ARBA" id="ARBA00022989"/>
    </source>
</evidence>
<keyword evidence="6" id="KW-1133">Transmembrane helix</keyword>
<dbReference type="VEuPathDB" id="TriTrypDB:TvY486_1011590"/>
<keyword evidence="8" id="KW-0175">Coiled coil</keyword>
<feature type="domain" description="T-SNARE coiled-coil homology" evidence="10">
    <location>
        <begin position="237"/>
        <end position="290"/>
    </location>
</feature>
<gene>
    <name evidence="11" type="ORF">TVY486_1011590</name>
</gene>
<evidence type="ECO:0000256" key="1">
    <source>
        <dbReference type="ARBA" id="ARBA00004409"/>
    </source>
</evidence>
<dbReference type="SMART" id="SM00397">
    <property type="entry name" value="t_SNARE"/>
    <property type="match status" value="1"/>
</dbReference>
<dbReference type="Gene3D" id="1.20.58.70">
    <property type="match status" value="1"/>
</dbReference>
<dbReference type="GO" id="GO:0006886">
    <property type="term" value="P:intracellular protein transport"/>
    <property type="evidence" value="ECO:0007669"/>
    <property type="project" value="TreeGrafter"/>
</dbReference>
<dbReference type="PANTHER" id="PTHR19957:SF83">
    <property type="entry name" value="SYNTAXIN-16"/>
    <property type="match status" value="1"/>
</dbReference>
<dbReference type="GO" id="GO:0048278">
    <property type="term" value="P:vesicle docking"/>
    <property type="evidence" value="ECO:0007669"/>
    <property type="project" value="TreeGrafter"/>
</dbReference>
<comment type="similarity">
    <text evidence="2">Belongs to the syntaxin family.</text>
</comment>
<evidence type="ECO:0000313" key="11">
    <source>
        <dbReference type="EMBL" id="CCC52116.1"/>
    </source>
</evidence>
<protein>
    <submittedName>
        <fullName evidence="11">Putative syntaxin</fullName>
    </submittedName>
</protein>
<evidence type="ECO:0000256" key="8">
    <source>
        <dbReference type="ARBA" id="ARBA00023054"/>
    </source>
</evidence>
<evidence type="ECO:0000256" key="4">
    <source>
        <dbReference type="ARBA" id="ARBA00022692"/>
    </source>
</evidence>
<comment type="subcellular location">
    <subcellularLocation>
        <location evidence="1">Golgi apparatus membrane</location>
        <topology evidence="1">Single-pass type IV membrane protein</topology>
    </subcellularLocation>
</comment>
<dbReference type="OMA" id="QGYTHET"/>
<evidence type="ECO:0000256" key="5">
    <source>
        <dbReference type="ARBA" id="ARBA00022927"/>
    </source>
</evidence>
<dbReference type="GO" id="GO:0000139">
    <property type="term" value="C:Golgi membrane"/>
    <property type="evidence" value="ECO:0007669"/>
    <property type="project" value="UniProtKB-SubCell"/>
</dbReference>
<keyword evidence="3" id="KW-0813">Transport</keyword>
<evidence type="ECO:0000256" key="9">
    <source>
        <dbReference type="ARBA" id="ARBA00023136"/>
    </source>
</evidence>
<keyword evidence="4" id="KW-0812">Transmembrane</keyword>
<dbReference type="GO" id="GO:0000149">
    <property type="term" value="F:SNARE binding"/>
    <property type="evidence" value="ECO:0007669"/>
    <property type="project" value="TreeGrafter"/>
</dbReference>
<proteinExistence type="inferred from homology"/>
<dbReference type="PROSITE" id="PS50192">
    <property type="entry name" value="T_SNARE"/>
    <property type="match status" value="1"/>
</dbReference>
<name>G0U8A5_TRYVY</name>
<evidence type="ECO:0000256" key="2">
    <source>
        <dbReference type="ARBA" id="ARBA00009063"/>
    </source>
</evidence>
<dbReference type="InterPro" id="IPR045242">
    <property type="entry name" value="Syntaxin"/>
</dbReference>
<dbReference type="EMBL" id="HE573026">
    <property type="protein sequence ID" value="CCC52116.1"/>
    <property type="molecule type" value="Genomic_DNA"/>
</dbReference>
<dbReference type="AlphaFoldDB" id="G0U8A5"/>